<gene>
    <name evidence="2" type="ORF">DY000_02044333</name>
</gene>
<reference evidence="2 3" key="1">
    <citation type="journal article" date="2020" name="BMC Genomics">
        <title>Intraspecific diversification of the crop wild relative Brassica cretica Lam. using demographic model selection.</title>
        <authorList>
            <person name="Kioukis A."/>
            <person name="Michalopoulou V.A."/>
            <person name="Briers L."/>
            <person name="Pirintsos S."/>
            <person name="Studholme D.J."/>
            <person name="Pavlidis P."/>
            <person name="Sarris P.F."/>
        </authorList>
    </citation>
    <scope>NUCLEOTIDE SEQUENCE [LARGE SCALE GENOMIC DNA]</scope>
    <source>
        <strain evidence="3">cv. PFS-1207/04</strain>
    </source>
</reference>
<comment type="caution">
    <text evidence="2">The sequence shown here is derived from an EMBL/GenBank/DDBJ whole genome shotgun (WGS) entry which is preliminary data.</text>
</comment>
<organism evidence="2 3">
    <name type="scientific">Brassica cretica</name>
    <name type="common">Mustard</name>
    <dbReference type="NCBI Taxonomy" id="69181"/>
    <lineage>
        <taxon>Eukaryota</taxon>
        <taxon>Viridiplantae</taxon>
        <taxon>Streptophyta</taxon>
        <taxon>Embryophyta</taxon>
        <taxon>Tracheophyta</taxon>
        <taxon>Spermatophyta</taxon>
        <taxon>Magnoliopsida</taxon>
        <taxon>eudicotyledons</taxon>
        <taxon>Gunneridae</taxon>
        <taxon>Pentapetalae</taxon>
        <taxon>rosids</taxon>
        <taxon>malvids</taxon>
        <taxon>Brassicales</taxon>
        <taxon>Brassicaceae</taxon>
        <taxon>Brassiceae</taxon>
        <taxon>Brassica</taxon>
    </lineage>
</organism>
<proteinExistence type="predicted"/>
<sequence length="58" mass="6433">MDTVLMRTNLLPPEPAKRHDGSPSTASQPETNRSNRTAITELEQINRQTGGSARSTRR</sequence>
<name>A0ABQ7F2L8_BRACR</name>
<accession>A0ABQ7F2L8</accession>
<feature type="region of interest" description="Disordered" evidence="1">
    <location>
        <begin position="1"/>
        <end position="58"/>
    </location>
</feature>
<evidence type="ECO:0000256" key="1">
    <source>
        <dbReference type="SAM" id="MobiDB-lite"/>
    </source>
</evidence>
<dbReference type="Proteomes" id="UP000266723">
    <property type="component" value="Unassembled WGS sequence"/>
</dbReference>
<dbReference type="EMBL" id="QGKV02000297">
    <property type="protein sequence ID" value="KAF3609911.1"/>
    <property type="molecule type" value="Genomic_DNA"/>
</dbReference>
<evidence type="ECO:0000313" key="2">
    <source>
        <dbReference type="EMBL" id="KAF3609911.1"/>
    </source>
</evidence>
<protein>
    <submittedName>
        <fullName evidence="2">Uncharacterized protein</fullName>
    </submittedName>
</protein>
<keyword evidence="3" id="KW-1185">Reference proteome</keyword>
<evidence type="ECO:0000313" key="3">
    <source>
        <dbReference type="Proteomes" id="UP000266723"/>
    </source>
</evidence>
<feature type="compositionally biased region" description="Polar residues" evidence="1">
    <location>
        <begin position="22"/>
        <end position="58"/>
    </location>
</feature>